<name>X0Z5H8_9ZZZZ</name>
<evidence type="ECO:0000259" key="1">
    <source>
        <dbReference type="Pfam" id="PF01370"/>
    </source>
</evidence>
<dbReference type="InterPro" id="IPR001509">
    <property type="entry name" value="Epimerase_deHydtase"/>
</dbReference>
<organism evidence="2">
    <name type="scientific">marine sediment metagenome</name>
    <dbReference type="NCBI Taxonomy" id="412755"/>
    <lineage>
        <taxon>unclassified sequences</taxon>
        <taxon>metagenomes</taxon>
        <taxon>ecological metagenomes</taxon>
    </lineage>
</organism>
<feature type="non-terminal residue" evidence="2">
    <location>
        <position position="317"/>
    </location>
</feature>
<dbReference type="Gene3D" id="3.40.50.720">
    <property type="entry name" value="NAD(P)-binding Rossmann-like Domain"/>
    <property type="match status" value="1"/>
</dbReference>
<protein>
    <recommendedName>
        <fullName evidence="1">NAD-dependent epimerase/dehydratase domain-containing protein</fullName>
    </recommendedName>
</protein>
<dbReference type="AlphaFoldDB" id="X0Z5H8"/>
<gene>
    <name evidence="2" type="ORF">S01H4_00719</name>
</gene>
<dbReference type="InterPro" id="IPR036291">
    <property type="entry name" value="NAD(P)-bd_dom_sf"/>
</dbReference>
<dbReference type="Pfam" id="PF01370">
    <property type="entry name" value="Epimerase"/>
    <property type="match status" value="1"/>
</dbReference>
<dbReference type="EMBL" id="BART01000108">
    <property type="protein sequence ID" value="GAG64620.1"/>
    <property type="molecule type" value="Genomic_DNA"/>
</dbReference>
<sequence>MNSMRSVMIIGGTGRVGSYAVLYLARNPAIDKLWIVCRDSLKAYTIKNNSIISAAINDAYPIVEVIQLDLFNIESTIKVLKEKNPRIILNATAMFSLYPFFPQLKAKQRSLGYIGGFAHILPKGLCLLYPLMRAVRESGIDTKVVNLDGGPDTAHTVLAKVGLSPTVGAGTIDLTVQGIRQSVAANLNISMQDISVSMVAHHAIRRFPPDKVPYHLKIYVKGRDITEELKLDEIISEAVDTSGVETPHTLNSTNAPMTAASAVRNVLALLSDKKITCHASGVEGLPGGFPVRLSTLGAEVYPPDGLSRKDIVRINSE</sequence>
<evidence type="ECO:0000313" key="2">
    <source>
        <dbReference type="EMBL" id="GAG64620.1"/>
    </source>
</evidence>
<comment type="caution">
    <text evidence="2">The sequence shown here is derived from an EMBL/GenBank/DDBJ whole genome shotgun (WGS) entry which is preliminary data.</text>
</comment>
<accession>X0Z5H8</accession>
<dbReference type="SUPFAM" id="SSF51735">
    <property type="entry name" value="NAD(P)-binding Rossmann-fold domains"/>
    <property type="match status" value="1"/>
</dbReference>
<proteinExistence type="predicted"/>
<feature type="domain" description="NAD-dependent epimerase/dehydratase" evidence="1">
    <location>
        <begin position="7"/>
        <end position="93"/>
    </location>
</feature>
<reference evidence="2" key="1">
    <citation type="journal article" date="2014" name="Front. Microbiol.">
        <title>High frequency of phylogenetically diverse reductive dehalogenase-homologous genes in deep subseafloor sedimentary metagenomes.</title>
        <authorList>
            <person name="Kawai M."/>
            <person name="Futagami T."/>
            <person name="Toyoda A."/>
            <person name="Takaki Y."/>
            <person name="Nishi S."/>
            <person name="Hori S."/>
            <person name="Arai W."/>
            <person name="Tsubouchi T."/>
            <person name="Morono Y."/>
            <person name="Uchiyama I."/>
            <person name="Ito T."/>
            <person name="Fujiyama A."/>
            <person name="Inagaki F."/>
            <person name="Takami H."/>
        </authorList>
    </citation>
    <scope>NUCLEOTIDE SEQUENCE</scope>
    <source>
        <strain evidence="2">Expedition CK06-06</strain>
    </source>
</reference>